<evidence type="ECO:0000313" key="5">
    <source>
        <dbReference type="Proteomes" id="UP001530400"/>
    </source>
</evidence>
<feature type="domain" description="Telomere length regulation protein conserved" evidence="3">
    <location>
        <begin position="689"/>
        <end position="797"/>
    </location>
</feature>
<reference evidence="4 5" key="1">
    <citation type="submission" date="2024-10" db="EMBL/GenBank/DDBJ databases">
        <title>Updated reference genomes for cyclostephanoid diatoms.</title>
        <authorList>
            <person name="Roberts W.R."/>
            <person name="Alverson A.J."/>
        </authorList>
    </citation>
    <scope>NUCLEOTIDE SEQUENCE [LARGE SCALE GENOMIC DNA]</scope>
    <source>
        <strain evidence="4 5">AJA010-31</strain>
    </source>
</reference>
<dbReference type="Proteomes" id="UP001530400">
    <property type="component" value="Unassembled WGS sequence"/>
</dbReference>
<comment type="caution">
    <text evidence="4">The sequence shown here is derived from an EMBL/GenBank/DDBJ whole genome shotgun (WGS) entry which is preliminary data.</text>
</comment>
<keyword evidence="5" id="KW-1185">Reference proteome</keyword>
<accession>A0ABD3MS46</accession>
<dbReference type="InterPro" id="IPR019337">
    <property type="entry name" value="Telomere_length_regulation_dom"/>
</dbReference>
<dbReference type="PANTHER" id="PTHR15830">
    <property type="entry name" value="TELOMERE LENGTH REGULATION PROTEIN TEL2 FAMILY MEMBER"/>
    <property type="match status" value="1"/>
</dbReference>
<comment type="similarity">
    <text evidence="1">Belongs to the TEL2 family.</text>
</comment>
<organism evidence="4 5">
    <name type="scientific">Cyclotella atomus</name>
    <dbReference type="NCBI Taxonomy" id="382360"/>
    <lineage>
        <taxon>Eukaryota</taxon>
        <taxon>Sar</taxon>
        <taxon>Stramenopiles</taxon>
        <taxon>Ochrophyta</taxon>
        <taxon>Bacillariophyta</taxon>
        <taxon>Coscinodiscophyceae</taxon>
        <taxon>Thalassiosirophycidae</taxon>
        <taxon>Stephanodiscales</taxon>
        <taxon>Stephanodiscaceae</taxon>
        <taxon>Cyclotella</taxon>
    </lineage>
</organism>
<feature type="compositionally biased region" description="Basic residues" evidence="2">
    <location>
        <begin position="620"/>
        <end position="634"/>
    </location>
</feature>
<feature type="region of interest" description="Disordered" evidence="2">
    <location>
        <begin position="612"/>
        <end position="672"/>
    </location>
</feature>
<dbReference type="EMBL" id="JALLPJ020001381">
    <property type="protein sequence ID" value="KAL3766704.1"/>
    <property type="molecule type" value="Genomic_DNA"/>
</dbReference>
<dbReference type="Pfam" id="PF10193">
    <property type="entry name" value="Telomere_reg-2"/>
    <property type="match status" value="1"/>
</dbReference>
<sequence>MASNDPLSEQQQKINTLLLQCQSLASPRQHTSKITVLSSDTEDTNFSSALDSLYDELMQLTCDAANDDQDDQLSNIRQSVAETLIYNMNRAIGSLDMEIEGPFKDGVRPNDWNHILSSPSTKGSSDVEKCKDPEILIDKCLDLCGYGVSLEVAVECLRKVVSFSNRRSPNASDDSNCDQSEGKPSLSAVVTSLRTIRRRLLETNSASTGHLAGAIFASQLEHGNKQQIRELLAHGNQNHLLEQIVLPLEYYCSKQSTAAREFFLSDSLVTLAITVIPALVSSACHAMQLTLPTWASSRGAHGHLLNSAFRMVLADSILKQHSTATLQHTVHEATSEYFQALLRHIILNRDNTVAIRLILATAEISTTPIEPRSILRFHLEKVLASIPAKREVASFIRAMIRFSVSKQKSQLAQLSPSKQSELDTVCQEAILPSLDYFLAPTLSIDVEMREALVNFAILSPPNSFKVTGTEQNLLHVFDRLIPRCVSMLLFSACSSAKPDSRAYLEHLSVVASIWCEEVFVSMTSPLQQQFVTEFLLYPLQQNILTQEGIELGLDDSGASLASMFIQGVSSRLEVSRAESIRRDGMRIAEAVASVFGQTLNFDDLRPREELVENDVVPKQKANKKKAKHTPHKSKPQATVEPNAVYFSDESVSSTGCSESDCDASSWGEDSLKSYEKDDDEEDLCRVPRPRSLRDCVAYLLTNDEDREAYDKHEAALQELPSLISSRPLDLMDVVPTLARVLLHMENKFNMDGFIENRWDSLMACAIQAPVDTCFKLVEEMKGHVSLGTRLEALSIIGCTVEELSGVTASEKQRQVIKGNDRRELTQMSTRLRKSLALQEENNNDIVKQKTRRWRQTRPQIASSPNRFNSVSAQMILSLFAFLAQTKADEAIWGGAMGERLLSEYLRTISIMVDCARTYPSTRVLASDLFELAWSFHSAANSEVRRSVLISLATSLSVDPVGQLNNIASLLPFLTDISAKDSDAECREIAQSIVGTIANTYQNPMIT</sequence>
<protein>
    <recommendedName>
        <fullName evidence="3">Telomere length regulation protein conserved domain-containing protein</fullName>
    </recommendedName>
</protein>
<dbReference type="AlphaFoldDB" id="A0ABD3MS46"/>
<evidence type="ECO:0000313" key="4">
    <source>
        <dbReference type="EMBL" id="KAL3766704.1"/>
    </source>
</evidence>
<evidence type="ECO:0000256" key="2">
    <source>
        <dbReference type="SAM" id="MobiDB-lite"/>
    </source>
</evidence>
<dbReference type="Gene3D" id="1.25.40.720">
    <property type="entry name" value="Telomere length regulation protein 2, C-terminal domain"/>
    <property type="match status" value="1"/>
</dbReference>
<gene>
    <name evidence="4" type="ORF">ACHAWO_001136</name>
</gene>
<evidence type="ECO:0000259" key="3">
    <source>
        <dbReference type="Pfam" id="PF10193"/>
    </source>
</evidence>
<dbReference type="PANTHER" id="PTHR15830:SF10">
    <property type="entry name" value="TELOMERE LENGTH REGULATION PROTEIN TEL2 HOMOLOG"/>
    <property type="match status" value="1"/>
</dbReference>
<dbReference type="InterPro" id="IPR051970">
    <property type="entry name" value="TEL2_Regulation"/>
</dbReference>
<name>A0ABD3MS46_9STRA</name>
<evidence type="ECO:0000256" key="1">
    <source>
        <dbReference type="ARBA" id="ARBA00006133"/>
    </source>
</evidence>
<dbReference type="InterPro" id="IPR038528">
    <property type="entry name" value="TEL2_C_sf"/>
</dbReference>
<proteinExistence type="inferred from homology"/>